<evidence type="ECO:0000313" key="2">
    <source>
        <dbReference type="EMBL" id="EKC69628.1"/>
    </source>
</evidence>
<evidence type="ECO:0000259" key="1">
    <source>
        <dbReference type="Pfam" id="PF04055"/>
    </source>
</evidence>
<accession>K1TIK0</accession>
<dbReference type="InterPro" id="IPR034505">
    <property type="entry name" value="Coproporphyrinogen-III_oxidase"/>
</dbReference>
<reference evidence="2" key="1">
    <citation type="journal article" date="2013" name="Environ. Microbiol.">
        <title>Microbiota from the distal guts of lean and obese adolescents exhibit partial functional redundancy besides clear differences in community structure.</title>
        <authorList>
            <person name="Ferrer M."/>
            <person name="Ruiz A."/>
            <person name="Lanza F."/>
            <person name="Haange S.B."/>
            <person name="Oberbach A."/>
            <person name="Till H."/>
            <person name="Bargiela R."/>
            <person name="Campoy C."/>
            <person name="Segura M.T."/>
            <person name="Richter M."/>
            <person name="von Bergen M."/>
            <person name="Seifert J."/>
            <person name="Suarez A."/>
        </authorList>
    </citation>
    <scope>NUCLEOTIDE SEQUENCE</scope>
</reference>
<dbReference type="GO" id="GO:0005737">
    <property type="term" value="C:cytoplasm"/>
    <property type="evidence" value="ECO:0007669"/>
    <property type="project" value="TreeGrafter"/>
</dbReference>
<proteinExistence type="predicted"/>
<gene>
    <name evidence="2" type="ORF">OBE_04318</name>
</gene>
<dbReference type="GO" id="GO:0051539">
    <property type="term" value="F:4 iron, 4 sulfur cluster binding"/>
    <property type="evidence" value="ECO:0007669"/>
    <property type="project" value="TreeGrafter"/>
</dbReference>
<sequence>MTPENLAGFAAAGVTRISFGVQSADDAQLRRLGRTHTAAAAAQAFAWAREAGFREICGDIMLALPYYSIAEFDKTLALLQAGGCTHISAYLLKIEPGTAFGRNPPPGLPDAD</sequence>
<dbReference type="InterPro" id="IPR007197">
    <property type="entry name" value="rSAM"/>
</dbReference>
<name>K1TIK0_9ZZZZ</name>
<dbReference type="GO" id="GO:0003824">
    <property type="term" value="F:catalytic activity"/>
    <property type="evidence" value="ECO:0007669"/>
    <property type="project" value="InterPro"/>
</dbReference>
<dbReference type="Pfam" id="PF04055">
    <property type="entry name" value="Radical_SAM"/>
    <property type="match status" value="1"/>
</dbReference>
<dbReference type="InterPro" id="IPR058240">
    <property type="entry name" value="rSAM_sf"/>
</dbReference>
<feature type="domain" description="Radical SAM core" evidence="1">
    <location>
        <begin position="2"/>
        <end position="79"/>
    </location>
</feature>
<dbReference type="SUPFAM" id="SSF102114">
    <property type="entry name" value="Radical SAM enzymes"/>
    <property type="match status" value="1"/>
</dbReference>
<dbReference type="EMBL" id="AJWZ01002923">
    <property type="protein sequence ID" value="EKC69628.1"/>
    <property type="molecule type" value="Genomic_DNA"/>
</dbReference>
<dbReference type="AlphaFoldDB" id="K1TIK0"/>
<dbReference type="Gene3D" id="3.30.750.200">
    <property type="match status" value="1"/>
</dbReference>
<dbReference type="PANTHER" id="PTHR13932:SF5">
    <property type="entry name" value="RADICAL S-ADENOSYL METHIONINE DOMAIN-CONTAINING PROTEIN 1, MITOCHONDRIAL"/>
    <property type="match status" value="1"/>
</dbReference>
<protein>
    <submittedName>
        <fullName evidence="2">Oxygen-independent coproporphyrinogen III oxidase</fullName>
    </submittedName>
</protein>
<dbReference type="GO" id="GO:0006779">
    <property type="term" value="P:porphyrin-containing compound biosynthetic process"/>
    <property type="evidence" value="ECO:0007669"/>
    <property type="project" value="TreeGrafter"/>
</dbReference>
<feature type="non-terminal residue" evidence="2">
    <location>
        <position position="112"/>
    </location>
</feature>
<comment type="caution">
    <text evidence="2">The sequence shown here is derived from an EMBL/GenBank/DDBJ whole genome shotgun (WGS) entry which is preliminary data.</text>
</comment>
<organism evidence="2">
    <name type="scientific">human gut metagenome</name>
    <dbReference type="NCBI Taxonomy" id="408170"/>
    <lineage>
        <taxon>unclassified sequences</taxon>
        <taxon>metagenomes</taxon>
        <taxon>organismal metagenomes</taxon>
    </lineage>
</organism>
<dbReference type="PANTHER" id="PTHR13932">
    <property type="entry name" value="COPROPORPHYRINIGEN III OXIDASE"/>
    <property type="match status" value="1"/>
</dbReference>